<dbReference type="GO" id="GO:0006397">
    <property type="term" value="P:mRNA processing"/>
    <property type="evidence" value="ECO:0007669"/>
    <property type="project" value="UniProtKB-KW"/>
</dbReference>
<keyword evidence="8" id="KW-0507">mRNA processing</keyword>
<keyword evidence="18" id="KW-0539">Nucleus</keyword>
<dbReference type="GO" id="GO:0048246">
    <property type="term" value="P:macrophage chemotaxis"/>
    <property type="evidence" value="ECO:0007669"/>
    <property type="project" value="TreeGrafter"/>
</dbReference>
<dbReference type="GO" id="GO:0045806">
    <property type="term" value="P:negative regulation of endocytosis"/>
    <property type="evidence" value="ECO:0007669"/>
    <property type="project" value="TreeGrafter"/>
</dbReference>
<dbReference type="PANTHER" id="PTHR11346:SF26">
    <property type="entry name" value="GALECTIN-3"/>
    <property type="match status" value="1"/>
</dbReference>
<evidence type="ECO:0000256" key="2">
    <source>
        <dbReference type="ARBA" id="ARBA00004496"/>
    </source>
</evidence>
<evidence type="ECO:0000313" key="22">
    <source>
        <dbReference type="EMBL" id="KAK2879060.1"/>
    </source>
</evidence>
<comment type="subcellular location">
    <subcellularLocation>
        <location evidence="2">Cytoplasm</location>
    </subcellularLocation>
    <subcellularLocation>
        <location evidence="1">Nucleus</location>
    </subcellularLocation>
    <subcellularLocation>
        <location evidence="3">Secreted</location>
    </subcellularLocation>
</comment>
<dbReference type="AlphaFoldDB" id="A0AA88P7W4"/>
<dbReference type="GO" id="GO:0005681">
    <property type="term" value="C:spliceosomal complex"/>
    <property type="evidence" value="ECO:0007669"/>
    <property type="project" value="UniProtKB-KW"/>
</dbReference>
<dbReference type="InterPro" id="IPR001079">
    <property type="entry name" value="Galectin_CRD"/>
</dbReference>
<dbReference type="Gene3D" id="2.60.120.200">
    <property type="match status" value="1"/>
</dbReference>
<comment type="caution">
    <text evidence="22">The sequence shown here is derived from an EMBL/GenBank/DDBJ whole genome shotgun (WGS) entry which is preliminary data.</text>
</comment>
<keyword evidence="23" id="KW-1185">Reference proteome</keyword>
<keyword evidence="11" id="KW-0677">Repeat</keyword>
<keyword evidence="9" id="KW-0747">Spliceosome</keyword>
<keyword evidence="13" id="KW-0391">Immunity</keyword>
<evidence type="ECO:0000256" key="6">
    <source>
        <dbReference type="ARBA" id="ARBA00022553"/>
    </source>
</evidence>
<dbReference type="SMART" id="SM00908">
    <property type="entry name" value="Gal-bind_lectin"/>
    <property type="match status" value="1"/>
</dbReference>
<dbReference type="GO" id="GO:0008380">
    <property type="term" value="P:RNA splicing"/>
    <property type="evidence" value="ECO:0007669"/>
    <property type="project" value="UniProtKB-KW"/>
</dbReference>
<dbReference type="GO" id="GO:0005737">
    <property type="term" value="C:cytoplasm"/>
    <property type="evidence" value="ECO:0007669"/>
    <property type="project" value="UniProtKB-SubCell"/>
</dbReference>
<evidence type="ECO:0000256" key="14">
    <source>
        <dbReference type="ARBA" id="ARBA00022972"/>
    </source>
</evidence>
<feature type="domain" description="Galectin" evidence="21">
    <location>
        <begin position="163"/>
        <end position="294"/>
    </location>
</feature>
<dbReference type="FunFam" id="2.60.120.200:FF:000023">
    <property type="entry name" value="Galectin"/>
    <property type="match status" value="1"/>
</dbReference>
<evidence type="ECO:0000256" key="5">
    <source>
        <dbReference type="ARBA" id="ARBA00022525"/>
    </source>
</evidence>
<evidence type="ECO:0000256" key="9">
    <source>
        <dbReference type="ARBA" id="ARBA00022728"/>
    </source>
</evidence>
<dbReference type="GO" id="GO:0050918">
    <property type="term" value="P:positive chemotaxis"/>
    <property type="evidence" value="ECO:0007669"/>
    <property type="project" value="TreeGrafter"/>
</dbReference>
<evidence type="ECO:0000256" key="4">
    <source>
        <dbReference type="ARBA" id="ARBA00022490"/>
    </source>
</evidence>
<evidence type="ECO:0000256" key="12">
    <source>
        <dbReference type="ARBA" id="ARBA00022782"/>
    </source>
</evidence>
<evidence type="ECO:0000313" key="23">
    <source>
        <dbReference type="Proteomes" id="UP001187343"/>
    </source>
</evidence>
<organism evidence="22 23">
    <name type="scientific">Cirrhinus molitorella</name>
    <name type="common">mud carp</name>
    <dbReference type="NCBI Taxonomy" id="172907"/>
    <lineage>
        <taxon>Eukaryota</taxon>
        <taxon>Metazoa</taxon>
        <taxon>Chordata</taxon>
        <taxon>Craniata</taxon>
        <taxon>Vertebrata</taxon>
        <taxon>Euteleostomi</taxon>
        <taxon>Actinopterygii</taxon>
        <taxon>Neopterygii</taxon>
        <taxon>Teleostei</taxon>
        <taxon>Ostariophysi</taxon>
        <taxon>Cypriniformes</taxon>
        <taxon>Cyprinidae</taxon>
        <taxon>Labeoninae</taxon>
        <taxon>Labeonini</taxon>
        <taxon>Cirrhinus</taxon>
    </lineage>
</organism>
<keyword evidence="7" id="KW-0399">Innate immunity</keyword>
<dbReference type="CDD" id="cd00070">
    <property type="entry name" value="GLECT"/>
    <property type="match status" value="1"/>
</dbReference>
<keyword evidence="4" id="KW-0963">Cytoplasm</keyword>
<dbReference type="GO" id="GO:0002548">
    <property type="term" value="P:monocyte chemotaxis"/>
    <property type="evidence" value="ECO:0007669"/>
    <property type="project" value="TreeGrafter"/>
</dbReference>
<feature type="region of interest" description="Disordered" evidence="20">
    <location>
        <begin position="63"/>
        <end position="157"/>
    </location>
</feature>
<dbReference type="GO" id="GO:0043236">
    <property type="term" value="F:laminin binding"/>
    <property type="evidence" value="ECO:0007669"/>
    <property type="project" value="TreeGrafter"/>
</dbReference>
<dbReference type="GO" id="GO:0048245">
    <property type="term" value="P:eosinophil chemotaxis"/>
    <property type="evidence" value="ECO:0007669"/>
    <property type="project" value="TreeGrafter"/>
</dbReference>
<keyword evidence="17" id="KW-0508">mRNA splicing</keyword>
<keyword evidence="14" id="KW-0389">IgE-binding protein</keyword>
<keyword evidence="6" id="KW-0597">Phosphoprotein</keyword>
<evidence type="ECO:0000256" key="3">
    <source>
        <dbReference type="ARBA" id="ARBA00004613"/>
    </source>
</evidence>
<sequence length="297" mass="32734">MRGCGLFSEELGRVFRGVRVYLGTPPGIPVCIPTASTEQHLCDTNSTDTDIMDLSDALDFSQQNNQQAGGPVWPGQPANPTWPGQPANPTWPGQPANPTWPAQPNQPAWPGQPNQPAWPGQPNQPAWPGQPQQPTAPGWPGPAPQTGPYGTPGQAPKALTVPFDLPLQSGVYNKMLITIVGEVKPNPKNFTVNLTRGNDIAFHLNPRFNEDGRQVIVRNSMIGNQWGREEREHSSFPFVPGKPFELKILCTDTEFKVAVNKSHLLEYKHRIRELNQIKGVTIYNDVTLNHVNVETLQ</sequence>
<dbReference type="SUPFAM" id="SSF49899">
    <property type="entry name" value="Concanavalin A-like lectins/glucanases"/>
    <property type="match status" value="1"/>
</dbReference>
<keyword evidence="5" id="KW-0964">Secreted</keyword>
<evidence type="ECO:0000256" key="11">
    <source>
        <dbReference type="ARBA" id="ARBA00022737"/>
    </source>
</evidence>
<dbReference type="Proteomes" id="UP001187343">
    <property type="component" value="Unassembled WGS sequence"/>
</dbReference>
<keyword evidence="12" id="KW-0221">Differentiation</keyword>
<dbReference type="GO" id="GO:0045087">
    <property type="term" value="P:innate immune response"/>
    <property type="evidence" value="ECO:0007669"/>
    <property type="project" value="UniProtKB-KW"/>
</dbReference>
<dbReference type="GO" id="GO:0001772">
    <property type="term" value="C:immunological synapse"/>
    <property type="evidence" value="ECO:0007669"/>
    <property type="project" value="TreeGrafter"/>
</dbReference>
<evidence type="ECO:0000256" key="17">
    <source>
        <dbReference type="ARBA" id="ARBA00023187"/>
    </source>
</evidence>
<feature type="compositionally biased region" description="Polar residues" evidence="20">
    <location>
        <begin position="96"/>
        <end position="106"/>
    </location>
</feature>
<dbReference type="GO" id="GO:2001237">
    <property type="term" value="P:negative regulation of extrinsic apoptotic signaling pathway"/>
    <property type="evidence" value="ECO:0007669"/>
    <property type="project" value="TreeGrafter"/>
</dbReference>
<reference evidence="22" key="1">
    <citation type="submission" date="2023-08" db="EMBL/GenBank/DDBJ databases">
        <title>Chromosome-level Genome Assembly of mud carp (Cirrhinus molitorella).</title>
        <authorList>
            <person name="Liu H."/>
        </authorList>
    </citation>
    <scope>NUCLEOTIDE SEQUENCE</scope>
    <source>
        <strain evidence="22">Prfri</strain>
        <tissue evidence="22">Muscle</tissue>
    </source>
</reference>
<keyword evidence="15" id="KW-0007">Acetylation</keyword>
<dbReference type="EMBL" id="JAUYZG010000019">
    <property type="protein sequence ID" value="KAK2879060.1"/>
    <property type="molecule type" value="Genomic_DNA"/>
</dbReference>
<dbReference type="PROSITE" id="PS51304">
    <property type="entry name" value="GALECTIN"/>
    <property type="match status" value="1"/>
</dbReference>
<evidence type="ECO:0000259" key="21">
    <source>
        <dbReference type="PROSITE" id="PS51304"/>
    </source>
</evidence>
<dbReference type="GO" id="GO:0048030">
    <property type="term" value="F:disaccharide binding"/>
    <property type="evidence" value="ECO:0007669"/>
    <property type="project" value="TreeGrafter"/>
</dbReference>
<dbReference type="GO" id="GO:0019863">
    <property type="term" value="F:IgE binding"/>
    <property type="evidence" value="ECO:0007669"/>
    <property type="project" value="UniProtKB-KW"/>
</dbReference>
<dbReference type="GO" id="GO:0005615">
    <property type="term" value="C:extracellular space"/>
    <property type="evidence" value="ECO:0007669"/>
    <property type="project" value="TreeGrafter"/>
</dbReference>
<dbReference type="InterPro" id="IPR044156">
    <property type="entry name" value="Galectin-like"/>
</dbReference>
<keyword evidence="16" id="KW-1015">Disulfide bond</keyword>
<evidence type="ECO:0000256" key="7">
    <source>
        <dbReference type="ARBA" id="ARBA00022588"/>
    </source>
</evidence>
<evidence type="ECO:0000256" key="20">
    <source>
        <dbReference type="SAM" id="MobiDB-lite"/>
    </source>
</evidence>
<evidence type="ECO:0000256" key="16">
    <source>
        <dbReference type="ARBA" id="ARBA00023157"/>
    </source>
</evidence>
<evidence type="ECO:0000256" key="15">
    <source>
        <dbReference type="ARBA" id="ARBA00022990"/>
    </source>
</evidence>
<keyword evidence="10 19" id="KW-0430">Lectin</keyword>
<proteinExistence type="predicted"/>
<evidence type="ECO:0000256" key="18">
    <source>
        <dbReference type="ARBA" id="ARBA00023242"/>
    </source>
</evidence>
<dbReference type="PANTHER" id="PTHR11346">
    <property type="entry name" value="GALECTIN"/>
    <property type="match status" value="1"/>
</dbReference>
<dbReference type="GO" id="GO:0090280">
    <property type="term" value="P:positive regulation of calcium ion import"/>
    <property type="evidence" value="ECO:0007669"/>
    <property type="project" value="TreeGrafter"/>
</dbReference>
<dbReference type="GO" id="GO:0030593">
    <property type="term" value="P:neutrophil chemotaxis"/>
    <property type="evidence" value="ECO:0007669"/>
    <property type="project" value="TreeGrafter"/>
</dbReference>
<protein>
    <recommendedName>
        <fullName evidence="19">Galectin</fullName>
    </recommendedName>
</protein>
<dbReference type="SMART" id="SM00276">
    <property type="entry name" value="GLECT"/>
    <property type="match status" value="1"/>
</dbReference>
<dbReference type="Pfam" id="PF00337">
    <property type="entry name" value="Gal-bind_lectin"/>
    <property type="match status" value="1"/>
</dbReference>
<name>A0AA88P7W4_9TELE</name>
<evidence type="ECO:0000256" key="10">
    <source>
        <dbReference type="ARBA" id="ARBA00022734"/>
    </source>
</evidence>
<dbReference type="InterPro" id="IPR013320">
    <property type="entry name" value="ConA-like_dom_sf"/>
</dbReference>
<gene>
    <name evidence="22" type="ORF">Q8A67_019851</name>
</gene>
<evidence type="ECO:0000256" key="1">
    <source>
        <dbReference type="ARBA" id="ARBA00004123"/>
    </source>
</evidence>
<dbReference type="GO" id="GO:0030154">
    <property type="term" value="P:cell differentiation"/>
    <property type="evidence" value="ECO:0007669"/>
    <property type="project" value="UniProtKB-KW"/>
</dbReference>
<accession>A0AA88P7W4</accession>
<evidence type="ECO:0000256" key="19">
    <source>
        <dbReference type="RuleBase" id="RU102079"/>
    </source>
</evidence>
<evidence type="ECO:0000256" key="8">
    <source>
        <dbReference type="ARBA" id="ARBA00022664"/>
    </source>
</evidence>
<evidence type="ECO:0000256" key="13">
    <source>
        <dbReference type="ARBA" id="ARBA00022859"/>
    </source>
</evidence>